<accession>A0A4C1UB97</accession>
<evidence type="ECO:0000313" key="4">
    <source>
        <dbReference type="Proteomes" id="UP000299102"/>
    </source>
</evidence>
<evidence type="ECO:0000313" key="3">
    <source>
        <dbReference type="EMBL" id="GBP23681.1"/>
    </source>
</evidence>
<name>A0A4C1UB97_EUMVA</name>
<dbReference type="Proteomes" id="UP000299102">
    <property type="component" value="Unassembled WGS sequence"/>
</dbReference>
<sequence length="280" mass="31927">MEWNKENTALLIEHFKEKRELWDSTSEHFKDRNRKHDAWMYLACKFDTEKSVVEKKMRNLMGQFQRELKKPRSGAGAEEISSKWFGFELLLFLKDKNKVRSTNEAGVSKDNPQENRSSPKKKKKKTFGSLNAQKEAFDSLQAQKEAYGIMKELQTERKTRDNFSVFGEYIACRLRNLQDPLTISTVQNQIHNIIFQAEMNLYSGGANRIGSYSGSANTIGSNSGSTSTSFNRGYYTSSFLNNSSDPADLPHTDTDSSQISEDLDDILLNIQQSQGNDNDT</sequence>
<dbReference type="Pfam" id="PF10545">
    <property type="entry name" value="MADF_DNA_bdg"/>
    <property type="match status" value="1"/>
</dbReference>
<evidence type="ECO:0000256" key="1">
    <source>
        <dbReference type="SAM" id="MobiDB-lite"/>
    </source>
</evidence>
<dbReference type="EMBL" id="BGZK01000152">
    <property type="protein sequence ID" value="GBP23681.1"/>
    <property type="molecule type" value="Genomic_DNA"/>
</dbReference>
<dbReference type="SMART" id="SM00595">
    <property type="entry name" value="MADF"/>
    <property type="match status" value="1"/>
</dbReference>
<keyword evidence="4" id="KW-1185">Reference proteome</keyword>
<gene>
    <name evidence="3" type="ORF">EVAR_80298_1</name>
</gene>
<organism evidence="3 4">
    <name type="scientific">Eumeta variegata</name>
    <name type="common">Bagworm moth</name>
    <name type="synonym">Eumeta japonica</name>
    <dbReference type="NCBI Taxonomy" id="151549"/>
    <lineage>
        <taxon>Eukaryota</taxon>
        <taxon>Metazoa</taxon>
        <taxon>Ecdysozoa</taxon>
        <taxon>Arthropoda</taxon>
        <taxon>Hexapoda</taxon>
        <taxon>Insecta</taxon>
        <taxon>Pterygota</taxon>
        <taxon>Neoptera</taxon>
        <taxon>Endopterygota</taxon>
        <taxon>Lepidoptera</taxon>
        <taxon>Glossata</taxon>
        <taxon>Ditrysia</taxon>
        <taxon>Tineoidea</taxon>
        <taxon>Psychidae</taxon>
        <taxon>Oiketicinae</taxon>
        <taxon>Eumeta</taxon>
    </lineage>
</organism>
<evidence type="ECO:0000259" key="2">
    <source>
        <dbReference type="PROSITE" id="PS51029"/>
    </source>
</evidence>
<comment type="caution">
    <text evidence="3">The sequence shown here is derived from an EMBL/GenBank/DDBJ whole genome shotgun (WGS) entry which is preliminary data.</text>
</comment>
<dbReference type="OrthoDB" id="10051975at2759"/>
<dbReference type="InterPro" id="IPR006578">
    <property type="entry name" value="MADF-dom"/>
</dbReference>
<feature type="region of interest" description="Disordered" evidence="1">
    <location>
        <begin position="101"/>
        <end position="127"/>
    </location>
</feature>
<feature type="domain" description="MADF" evidence="2">
    <location>
        <begin position="10"/>
        <end position="98"/>
    </location>
</feature>
<dbReference type="PANTHER" id="PTHR21505:SF15">
    <property type="entry name" value="RE18252P"/>
    <property type="match status" value="1"/>
</dbReference>
<proteinExistence type="predicted"/>
<dbReference type="PROSITE" id="PS51029">
    <property type="entry name" value="MADF"/>
    <property type="match status" value="1"/>
</dbReference>
<dbReference type="AlphaFoldDB" id="A0A4C1UB97"/>
<reference evidence="3 4" key="1">
    <citation type="journal article" date="2019" name="Commun. Biol.">
        <title>The bagworm genome reveals a unique fibroin gene that provides high tensile strength.</title>
        <authorList>
            <person name="Kono N."/>
            <person name="Nakamura H."/>
            <person name="Ohtoshi R."/>
            <person name="Tomita M."/>
            <person name="Numata K."/>
            <person name="Arakawa K."/>
        </authorList>
    </citation>
    <scope>NUCLEOTIDE SEQUENCE [LARGE SCALE GENOMIC DNA]</scope>
</reference>
<protein>
    <recommendedName>
        <fullName evidence="2">MADF domain-containing protein</fullName>
    </recommendedName>
</protein>
<dbReference type="PANTHER" id="PTHR21505">
    <property type="entry name" value="MADF DOMAIN-CONTAINING PROTEIN-RELATED"/>
    <property type="match status" value="1"/>
</dbReference>